<name>A0A835MLV8_9ROSI</name>
<proteinExistence type="predicted"/>
<dbReference type="GO" id="GO:0000175">
    <property type="term" value="F:3'-5'-RNA exonuclease activity"/>
    <property type="evidence" value="ECO:0007669"/>
    <property type="project" value="TreeGrafter"/>
</dbReference>
<feature type="region of interest" description="Disordered" evidence="1">
    <location>
        <begin position="1"/>
        <end position="71"/>
    </location>
</feature>
<evidence type="ECO:0000259" key="2">
    <source>
        <dbReference type="Pfam" id="PF03372"/>
    </source>
</evidence>
<feature type="compositionally biased region" description="Low complexity" evidence="1">
    <location>
        <begin position="54"/>
        <end position="69"/>
    </location>
</feature>
<dbReference type="Gene3D" id="3.60.10.10">
    <property type="entry name" value="Endonuclease/exonuclease/phosphatase"/>
    <property type="match status" value="2"/>
</dbReference>
<dbReference type="InterPro" id="IPR005135">
    <property type="entry name" value="Endo/exonuclease/phosphatase"/>
</dbReference>
<dbReference type="Pfam" id="PF03372">
    <property type="entry name" value="Exo_endo_phos"/>
    <property type="match status" value="1"/>
</dbReference>
<dbReference type="Proteomes" id="UP000657918">
    <property type="component" value="Unassembled WGS sequence"/>
</dbReference>
<feature type="compositionally biased region" description="Basic residues" evidence="1">
    <location>
        <begin position="19"/>
        <end position="40"/>
    </location>
</feature>
<gene>
    <name evidence="3" type="ORF">SADUNF_Sadunf12G0044400</name>
</gene>
<dbReference type="EMBL" id="JADGMS010000012">
    <property type="protein sequence ID" value="KAF9671407.1"/>
    <property type="molecule type" value="Genomic_DNA"/>
</dbReference>
<dbReference type="OrthoDB" id="428734at2759"/>
<organism evidence="3 4">
    <name type="scientific">Salix dunnii</name>
    <dbReference type="NCBI Taxonomy" id="1413687"/>
    <lineage>
        <taxon>Eukaryota</taxon>
        <taxon>Viridiplantae</taxon>
        <taxon>Streptophyta</taxon>
        <taxon>Embryophyta</taxon>
        <taxon>Tracheophyta</taxon>
        <taxon>Spermatophyta</taxon>
        <taxon>Magnoliopsida</taxon>
        <taxon>eudicotyledons</taxon>
        <taxon>Gunneridae</taxon>
        <taxon>Pentapetalae</taxon>
        <taxon>rosids</taxon>
        <taxon>fabids</taxon>
        <taxon>Malpighiales</taxon>
        <taxon>Salicaceae</taxon>
        <taxon>Saliceae</taxon>
        <taxon>Salix</taxon>
    </lineage>
</organism>
<comment type="caution">
    <text evidence="3">The sequence shown here is derived from an EMBL/GenBank/DDBJ whole genome shotgun (WGS) entry which is preliminary data.</text>
</comment>
<keyword evidence="4" id="KW-1185">Reference proteome</keyword>
<evidence type="ECO:0000313" key="4">
    <source>
        <dbReference type="Proteomes" id="UP000657918"/>
    </source>
</evidence>
<dbReference type="InterPro" id="IPR036691">
    <property type="entry name" value="Endo/exonu/phosph_ase_sf"/>
</dbReference>
<accession>A0A835MLV8</accession>
<dbReference type="SUPFAM" id="SSF56219">
    <property type="entry name" value="DNase I-like"/>
    <property type="match status" value="1"/>
</dbReference>
<evidence type="ECO:0000256" key="1">
    <source>
        <dbReference type="SAM" id="MobiDB-lite"/>
    </source>
</evidence>
<reference evidence="3 4" key="1">
    <citation type="submission" date="2020-10" db="EMBL/GenBank/DDBJ databases">
        <title>Plant Genome Project.</title>
        <authorList>
            <person name="Zhang R.-G."/>
        </authorList>
    </citation>
    <scope>NUCLEOTIDE SEQUENCE [LARGE SCALE GENOMIC DNA]</scope>
    <source>
        <strain evidence="3">FAFU-HL-1</strain>
        <tissue evidence="3">Leaf</tissue>
    </source>
</reference>
<dbReference type="PANTHER" id="PTHR12121">
    <property type="entry name" value="CARBON CATABOLITE REPRESSOR PROTEIN 4"/>
    <property type="match status" value="1"/>
</dbReference>
<protein>
    <recommendedName>
        <fullName evidence="2">Endonuclease/exonuclease/phosphatase domain-containing protein</fullName>
    </recommendedName>
</protein>
<dbReference type="AlphaFoldDB" id="A0A835MLV8"/>
<dbReference type="PANTHER" id="PTHR12121:SF74">
    <property type="entry name" value="CARBON CATABOLITE REPRESSOR PROTEIN 4 HOMOLOG 5"/>
    <property type="match status" value="1"/>
</dbReference>
<dbReference type="InterPro" id="IPR050410">
    <property type="entry name" value="CCR4/nocturin_mRNA_transcr"/>
</dbReference>
<feature type="domain" description="Endonuclease/exonuclease/phosphatase" evidence="2">
    <location>
        <begin position="104"/>
        <end position="545"/>
    </location>
</feature>
<sequence>MRSLNHRALAMEHSSATSKNKRKHPFLKKQKYHHRKKQKSFSKIEKTLTLKPHSSNQNSVSSSNRFQSIQRKKNHNYDSNFEFNRKWTFSCHDSSAYEDRVVFVSYNILGVENASKHPDLYFKIPSEFMEWERRKELIYKEMHHYNAGILCFQAVDRFDDLDDLLQKDGFRGAYKARTGEACDGCAVFWKDKLFTLLHEEHVEFQSFGLRNNVAQFCVFKVCKGLFYHAKENASGCLVSLLCQHQWMMEGLSVVGLLDWFGGTRFYSGFEGYLGKGLTKFRGGDSVAYVFWDRVGSGHGHYGLCSVMNENQSETGLGTEASKTISPKRRSLVVGNIHVLFNPNRGDIKLGQDGVTFFVSHWELFGMPVISSVRIFLERAYKLSQEWGNIPVIIGGDLNSLPQSAIYQFLTASELEILLHDRRNISGQLECPPQQKDLRSQEENVARSLMHRWSDEELRLAAGNEELTHLQHDLKLYSAYLGVPGSRRLRDNRGEPLATSYHSKFMGTVDYIWHTKGLIPVRVLETLPINILRSAGLPNEKWGSDHLALVCELAFANDGTTV</sequence>
<evidence type="ECO:0000313" key="3">
    <source>
        <dbReference type="EMBL" id="KAF9671407.1"/>
    </source>
</evidence>